<evidence type="ECO:0000313" key="1">
    <source>
        <dbReference type="EMBL" id="KKN24900.1"/>
    </source>
</evidence>
<reference evidence="1" key="1">
    <citation type="journal article" date="2015" name="Nature">
        <title>Complex archaea that bridge the gap between prokaryotes and eukaryotes.</title>
        <authorList>
            <person name="Spang A."/>
            <person name="Saw J.H."/>
            <person name="Jorgensen S.L."/>
            <person name="Zaremba-Niedzwiedzka K."/>
            <person name="Martijn J."/>
            <person name="Lind A.E."/>
            <person name="van Eijk R."/>
            <person name="Schleper C."/>
            <person name="Guy L."/>
            <person name="Ettema T.J."/>
        </authorList>
    </citation>
    <scope>NUCLEOTIDE SEQUENCE</scope>
</reference>
<sequence>MAAKKYKLDVFRVLKHTDKKDIHFFSKLTEEEKKAYQPLVVARWLSGTKDIRQIVFLNELVNRFTFAIPNHKELLYKLMTICTTGKPRKYFWNKTQSKRSSSTPTVASVISEYFGYNSSKAIDALPMLSNADILSCAEQLGRQKEEITKIKKELKTR</sequence>
<comment type="caution">
    <text evidence="1">The sequence shown here is derived from an EMBL/GenBank/DDBJ whole genome shotgun (WGS) entry which is preliminary data.</text>
</comment>
<protein>
    <submittedName>
        <fullName evidence="1">Uncharacterized protein</fullName>
    </submittedName>
</protein>
<dbReference type="AlphaFoldDB" id="A0A0F9NZI5"/>
<organism evidence="1">
    <name type="scientific">marine sediment metagenome</name>
    <dbReference type="NCBI Taxonomy" id="412755"/>
    <lineage>
        <taxon>unclassified sequences</taxon>
        <taxon>metagenomes</taxon>
        <taxon>ecological metagenomes</taxon>
    </lineage>
</organism>
<gene>
    <name evidence="1" type="ORF">LCGC14_0890180</name>
</gene>
<dbReference type="EMBL" id="LAZR01002847">
    <property type="protein sequence ID" value="KKN24900.1"/>
    <property type="molecule type" value="Genomic_DNA"/>
</dbReference>
<name>A0A0F9NZI5_9ZZZZ</name>
<accession>A0A0F9NZI5</accession>
<proteinExistence type="predicted"/>